<organism evidence="2 3">
    <name type="scientific">Clunio marinus</name>
    <dbReference type="NCBI Taxonomy" id="568069"/>
    <lineage>
        <taxon>Eukaryota</taxon>
        <taxon>Metazoa</taxon>
        <taxon>Ecdysozoa</taxon>
        <taxon>Arthropoda</taxon>
        <taxon>Hexapoda</taxon>
        <taxon>Insecta</taxon>
        <taxon>Pterygota</taxon>
        <taxon>Neoptera</taxon>
        <taxon>Endopterygota</taxon>
        <taxon>Diptera</taxon>
        <taxon>Nematocera</taxon>
        <taxon>Chironomoidea</taxon>
        <taxon>Chironomidae</taxon>
        <taxon>Clunio</taxon>
    </lineage>
</organism>
<dbReference type="AlphaFoldDB" id="A0A1J1JC08"/>
<reference evidence="2 3" key="1">
    <citation type="submission" date="2015-04" db="EMBL/GenBank/DDBJ databases">
        <authorList>
            <person name="Syromyatnikov M.Y."/>
            <person name="Popov V.N."/>
        </authorList>
    </citation>
    <scope>NUCLEOTIDE SEQUENCE [LARGE SCALE GENOMIC DNA]</scope>
</reference>
<dbReference type="EMBL" id="CVRI01000075">
    <property type="protein sequence ID" value="CRL08625.1"/>
    <property type="molecule type" value="Genomic_DNA"/>
</dbReference>
<dbReference type="InterPro" id="IPR001810">
    <property type="entry name" value="F-box_dom"/>
</dbReference>
<dbReference type="SUPFAM" id="SSF81383">
    <property type="entry name" value="F-box domain"/>
    <property type="match status" value="1"/>
</dbReference>
<feature type="domain" description="F-box" evidence="1">
    <location>
        <begin position="9"/>
        <end position="63"/>
    </location>
</feature>
<evidence type="ECO:0000313" key="3">
    <source>
        <dbReference type="Proteomes" id="UP000183832"/>
    </source>
</evidence>
<dbReference type="PROSITE" id="PS50181">
    <property type="entry name" value="FBOX"/>
    <property type="match status" value="1"/>
</dbReference>
<dbReference type="Proteomes" id="UP000183832">
    <property type="component" value="Unassembled WGS sequence"/>
</dbReference>
<dbReference type="Pfam" id="PF00646">
    <property type="entry name" value="F-box"/>
    <property type="match status" value="1"/>
</dbReference>
<gene>
    <name evidence="2" type="ORF">CLUMA_CG021316</name>
</gene>
<dbReference type="InterPro" id="IPR036047">
    <property type="entry name" value="F-box-like_dom_sf"/>
</dbReference>
<accession>A0A1J1JC08</accession>
<keyword evidence="3" id="KW-1185">Reference proteome</keyword>
<dbReference type="InterPro" id="IPR032675">
    <property type="entry name" value="LRR_dom_sf"/>
</dbReference>
<sequence length="565" mass="66980">MSQSSDMQEIHLLNLTDEIFLNIFSYVNISSRKKVSRVCRRFYELMCIVERDCHPLELSYSQICDEEIRSSIVKSSREFEDLIIYPGDYPDELNRKHKIEMKYIQDVVSKFGRRIKKFNLRQFQLSESELRRIFYCIPNVETLTLEFLEVNIEPDENISELNLCKLKKLTIIHSSNCLNILNRLPKDTIKEASFFSYEDICCQQFFNQQANIKILDLSENNQVKYDHLKLEHLKLNSEFINLLLILRQQPRLRYIDCADNLIDVEIFKAICELRNLEVAKMCVDLGLPCRVFESLKNLAHLKELQLKSEKIHECNHLHELSRMHLKIEKLTLLYSKEKIPPEFFIQLSQNFRKLNQITIVNRSFNTINTILEYLPNLESIVFNCESLSPEEDILVVNENLRHEKLKDFVVTSLVSNIYKESNTRSLVTLLNACPNLERISLSKLHDAHDQILQQIIGNHSKLTHLSLDCNFCEIYDENDAKLHIISSAANRLKYIRLRRLNGCYDYEYEGWSDSEYESSLEDLFEDEFNYIRYNDDDDYDHSEIIMKKRNASDWYQDLKERIENL</sequence>
<dbReference type="Gene3D" id="1.20.1280.50">
    <property type="match status" value="1"/>
</dbReference>
<dbReference type="SUPFAM" id="SSF52047">
    <property type="entry name" value="RNI-like"/>
    <property type="match status" value="1"/>
</dbReference>
<proteinExistence type="predicted"/>
<evidence type="ECO:0000313" key="2">
    <source>
        <dbReference type="EMBL" id="CRL08625.1"/>
    </source>
</evidence>
<evidence type="ECO:0000259" key="1">
    <source>
        <dbReference type="PROSITE" id="PS50181"/>
    </source>
</evidence>
<dbReference type="Gene3D" id="3.80.10.10">
    <property type="entry name" value="Ribonuclease Inhibitor"/>
    <property type="match status" value="1"/>
</dbReference>
<protein>
    <submittedName>
        <fullName evidence="2">CLUMA_CG021316, isoform A</fullName>
    </submittedName>
</protein>
<name>A0A1J1JC08_9DIPT</name>